<evidence type="ECO:0000313" key="1">
    <source>
        <dbReference type="EMBL" id="KAK9007097.1"/>
    </source>
</evidence>
<organism evidence="1 2">
    <name type="scientific">Hibiscus sabdariffa</name>
    <name type="common">roselle</name>
    <dbReference type="NCBI Taxonomy" id="183260"/>
    <lineage>
        <taxon>Eukaryota</taxon>
        <taxon>Viridiplantae</taxon>
        <taxon>Streptophyta</taxon>
        <taxon>Embryophyta</taxon>
        <taxon>Tracheophyta</taxon>
        <taxon>Spermatophyta</taxon>
        <taxon>Magnoliopsida</taxon>
        <taxon>eudicotyledons</taxon>
        <taxon>Gunneridae</taxon>
        <taxon>Pentapetalae</taxon>
        <taxon>rosids</taxon>
        <taxon>malvids</taxon>
        <taxon>Malvales</taxon>
        <taxon>Malvaceae</taxon>
        <taxon>Malvoideae</taxon>
        <taxon>Hibiscus</taxon>
    </lineage>
</organism>
<protein>
    <submittedName>
        <fullName evidence="1">Uncharacterized protein</fullName>
    </submittedName>
</protein>
<proteinExistence type="predicted"/>
<comment type="caution">
    <text evidence="1">The sequence shown here is derived from an EMBL/GenBank/DDBJ whole genome shotgun (WGS) entry which is preliminary data.</text>
</comment>
<reference evidence="1 2" key="1">
    <citation type="journal article" date="2024" name="G3 (Bethesda)">
        <title>Genome assembly of Hibiscus sabdariffa L. provides insights into metabolisms of medicinal natural products.</title>
        <authorList>
            <person name="Kim T."/>
        </authorList>
    </citation>
    <scope>NUCLEOTIDE SEQUENCE [LARGE SCALE GENOMIC DNA]</scope>
    <source>
        <strain evidence="1">TK-2024</strain>
        <tissue evidence="1">Old leaves</tissue>
    </source>
</reference>
<evidence type="ECO:0000313" key="2">
    <source>
        <dbReference type="Proteomes" id="UP001396334"/>
    </source>
</evidence>
<accession>A0ABR2R2B5</accession>
<dbReference type="Proteomes" id="UP001396334">
    <property type="component" value="Unassembled WGS sequence"/>
</dbReference>
<name>A0ABR2R2B5_9ROSI</name>
<dbReference type="EMBL" id="JBBPBN010000027">
    <property type="protein sequence ID" value="KAK9007097.1"/>
    <property type="molecule type" value="Genomic_DNA"/>
</dbReference>
<sequence length="160" mass="17825">MMNHQTSGIKFITDVSTSAPAPIVDPEVLPQGPITRSKAKQFREALFLVLNFPIHLILMELVCSSFQLNEADTPSVSSFQLIEAPFSSTSATLAQLKLNNPEAAETRPMYGRVTYKHVDSLWTSKHVHGTLFEHMHGMCIPHTWAACGRPLFPLVFECMV</sequence>
<keyword evidence="2" id="KW-1185">Reference proteome</keyword>
<gene>
    <name evidence="1" type="ORF">V6N11_050930</name>
</gene>